<name>A0A502GE24_9GAMM</name>
<dbReference type="Proteomes" id="UP000317663">
    <property type="component" value="Unassembled WGS sequence"/>
</dbReference>
<accession>A0A502GE24</accession>
<proteinExistence type="predicted"/>
<keyword evidence="2" id="KW-1185">Reference proteome</keyword>
<dbReference type="AlphaFoldDB" id="A0A502GE24"/>
<dbReference type="RefSeq" id="WP_140473612.1">
    <property type="nucleotide sequence ID" value="NZ_RCZD01000008.1"/>
</dbReference>
<protein>
    <submittedName>
        <fullName evidence="1">Uncharacterized protein</fullName>
    </submittedName>
</protein>
<sequence length="136" mass="15610">MKIQPQSGKTYTLQQILTNMDLRDAPSLNFTIDGIETCLNDSHVSEEDLLTIPGFAESLWNYVRETSEWVPIFQYSKANTQPMTDFIDYEDLVDPHSDYDAPKELWCIPKGFPRQQYYRVKKDGSIVGGLHDDGSE</sequence>
<dbReference type="EMBL" id="RCZD01000008">
    <property type="protein sequence ID" value="TPG59882.1"/>
    <property type="molecule type" value="Genomic_DNA"/>
</dbReference>
<gene>
    <name evidence="1" type="ORF">EAH77_15055</name>
</gene>
<reference evidence="1 2" key="1">
    <citation type="journal article" date="2019" name="Environ. Microbiol.">
        <title>Species interactions and distinct microbial communities in high Arctic permafrost affected cryosols are associated with the CH4 and CO2 gas fluxes.</title>
        <authorList>
            <person name="Altshuler I."/>
            <person name="Hamel J."/>
            <person name="Turney S."/>
            <person name="Magnuson E."/>
            <person name="Levesque R."/>
            <person name="Greer C."/>
            <person name="Whyte L.G."/>
        </authorList>
    </citation>
    <scope>NUCLEOTIDE SEQUENCE [LARGE SCALE GENOMIC DNA]</scope>
    <source>
        <strain evidence="1 2">E4</strain>
    </source>
</reference>
<organism evidence="1 2">
    <name type="scientific">Ewingella americana</name>
    <dbReference type="NCBI Taxonomy" id="41202"/>
    <lineage>
        <taxon>Bacteria</taxon>
        <taxon>Pseudomonadati</taxon>
        <taxon>Pseudomonadota</taxon>
        <taxon>Gammaproteobacteria</taxon>
        <taxon>Enterobacterales</taxon>
        <taxon>Yersiniaceae</taxon>
        <taxon>Ewingella</taxon>
    </lineage>
</organism>
<comment type="caution">
    <text evidence="1">The sequence shown here is derived from an EMBL/GenBank/DDBJ whole genome shotgun (WGS) entry which is preliminary data.</text>
</comment>
<evidence type="ECO:0000313" key="1">
    <source>
        <dbReference type="EMBL" id="TPG59882.1"/>
    </source>
</evidence>
<evidence type="ECO:0000313" key="2">
    <source>
        <dbReference type="Proteomes" id="UP000317663"/>
    </source>
</evidence>